<feature type="transmembrane region" description="Helical" evidence="1">
    <location>
        <begin position="15"/>
        <end position="36"/>
    </location>
</feature>
<feature type="transmembrane region" description="Helical" evidence="1">
    <location>
        <begin position="85"/>
        <end position="108"/>
    </location>
</feature>
<evidence type="ECO:0000313" key="3">
    <source>
        <dbReference type="Proteomes" id="UP001378956"/>
    </source>
</evidence>
<accession>A0ABU8NJB5</accession>
<protein>
    <submittedName>
        <fullName evidence="2">DUF4267 domain-containing protein</fullName>
    </submittedName>
</protein>
<sequence>MKTKNEITSWGIRSVSYWMTMLIALGIIFVGIRFIAIPQTAAQAFGIPFSNTQDLVFGRIKGIRDIFSGIVLLPLLLLRMRVATAYVFTVAIIIPATDCLLVLLTNGLDVPHMLIHGLTAVYMALTSFLLFSAKQKATI</sequence>
<comment type="caution">
    <text evidence="2">The sequence shown here is derived from an EMBL/GenBank/DDBJ whole genome shotgun (WGS) entry which is preliminary data.</text>
</comment>
<proteinExistence type="predicted"/>
<feature type="transmembrane region" description="Helical" evidence="1">
    <location>
        <begin position="114"/>
        <end position="133"/>
    </location>
</feature>
<keyword evidence="1" id="KW-0472">Membrane</keyword>
<organism evidence="2 3">
    <name type="scientific">Pedobacter panaciterrae</name>
    <dbReference type="NCBI Taxonomy" id="363849"/>
    <lineage>
        <taxon>Bacteria</taxon>
        <taxon>Pseudomonadati</taxon>
        <taxon>Bacteroidota</taxon>
        <taxon>Sphingobacteriia</taxon>
        <taxon>Sphingobacteriales</taxon>
        <taxon>Sphingobacteriaceae</taxon>
        <taxon>Pedobacter</taxon>
    </lineage>
</organism>
<gene>
    <name evidence="2" type="ORF">WAE58_05970</name>
</gene>
<dbReference type="Proteomes" id="UP001378956">
    <property type="component" value="Unassembled WGS sequence"/>
</dbReference>
<keyword evidence="3" id="KW-1185">Reference proteome</keyword>
<keyword evidence="1" id="KW-1133">Transmembrane helix</keyword>
<reference evidence="2 3" key="1">
    <citation type="submission" date="2024-03" db="EMBL/GenBank/DDBJ databases">
        <title>Sequence of Lycoming College Course Isolates.</title>
        <authorList>
            <person name="Plotts O."/>
            <person name="Newman J."/>
        </authorList>
    </citation>
    <scope>NUCLEOTIDE SEQUENCE [LARGE SCALE GENOMIC DNA]</scope>
    <source>
        <strain evidence="2 3">CJB-3</strain>
    </source>
</reference>
<dbReference type="RefSeq" id="WP_337715776.1">
    <property type="nucleotide sequence ID" value="NZ_JBBEUB010000001.1"/>
</dbReference>
<evidence type="ECO:0000313" key="2">
    <source>
        <dbReference type="EMBL" id="MEJ2901959.1"/>
    </source>
</evidence>
<dbReference type="InterPro" id="IPR025363">
    <property type="entry name" value="DUF4267"/>
</dbReference>
<dbReference type="Pfam" id="PF14087">
    <property type="entry name" value="DUF4267"/>
    <property type="match status" value="1"/>
</dbReference>
<name>A0ABU8NJB5_9SPHI</name>
<keyword evidence="1" id="KW-0812">Transmembrane</keyword>
<evidence type="ECO:0000256" key="1">
    <source>
        <dbReference type="SAM" id="Phobius"/>
    </source>
</evidence>
<dbReference type="EMBL" id="JBBEUB010000001">
    <property type="protein sequence ID" value="MEJ2901959.1"/>
    <property type="molecule type" value="Genomic_DNA"/>
</dbReference>